<evidence type="ECO:0000313" key="2">
    <source>
        <dbReference type="Proteomes" id="UP001066276"/>
    </source>
</evidence>
<keyword evidence="2" id="KW-1185">Reference proteome</keyword>
<dbReference type="Proteomes" id="UP001066276">
    <property type="component" value="Chromosome 6"/>
</dbReference>
<comment type="caution">
    <text evidence="1">The sequence shown here is derived from an EMBL/GenBank/DDBJ whole genome shotgun (WGS) entry which is preliminary data.</text>
</comment>
<name>A0AAV7QN95_PLEWA</name>
<organism evidence="1 2">
    <name type="scientific">Pleurodeles waltl</name>
    <name type="common">Iberian ribbed newt</name>
    <dbReference type="NCBI Taxonomy" id="8319"/>
    <lineage>
        <taxon>Eukaryota</taxon>
        <taxon>Metazoa</taxon>
        <taxon>Chordata</taxon>
        <taxon>Craniata</taxon>
        <taxon>Vertebrata</taxon>
        <taxon>Euteleostomi</taxon>
        <taxon>Amphibia</taxon>
        <taxon>Batrachia</taxon>
        <taxon>Caudata</taxon>
        <taxon>Salamandroidea</taxon>
        <taxon>Salamandridae</taxon>
        <taxon>Pleurodelinae</taxon>
        <taxon>Pleurodeles</taxon>
    </lineage>
</organism>
<evidence type="ECO:0000313" key="1">
    <source>
        <dbReference type="EMBL" id="KAJ1139828.1"/>
    </source>
</evidence>
<reference evidence="1" key="1">
    <citation type="journal article" date="2022" name="bioRxiv">
        <title>Sequencing and chromosome-scale assembly of the giantPleurodeles waltlgenome.</title>
        <authorList>
            <person name="Brown T."/>
            <person name="Elewa A."/>
            <person name="Iarovenko S."/>
            <person name="Subramanian E."/>
            <person name="Araus A.J."/>
            <person name="Petzold A."/>
            <person name="Susuki M."/>
            <person name="Suzuki K.-i.T."/>
            <person name="Hayashi T."/>
            <person name="Toyoda A."/>
            <person name="Oliveira C."/>
            <person name="Osipova E."/>
            <person name="Leigh N.D."/>
            <person name="Simon A."/>
            <person name="Yun M.H."/>
        </authorList>
    </citation>
    <scope>NUCLEOTIDE SEQUENCE</scope>
    <source>
        <strain evidence="1">20211129_DDA</strain>
        <tissue evidence="1">Liver</tissue>
    </source>
</reference>
<dbReference type="EMBL" id="JANPWB010000010">
    <property type="protein sequence ID" value="KAJ1139828.1"/>
    <property type="molecule type" value="Genomic_DNA"/>
</dbReference>
<gene>
    <name evidence="1" type="ORF">NDU88_006192</name>
</gene>
<sequence length="78" mass="7483">MCAPGMGPLIGGMERAAAKAFVSGAQEPGLAAAMLLAAGIRTYGSRGGLDPGPRQCGGVTALKVTAGQPMTGPARAGG</sequence>
<protein>
    <submittedName>
        <fullName evidence="1">Uncharacterized protein</fullName>
    </submittedName>
</protein>
<proteinExistence type="predicted"/>
<accession>A0AAV7QN95</accession>
<dbReference type="AlphaFoldDB" id="A0AAV7QN95"/>